<keyword evidence="3" id="KW-1185">Reference proteome</keyword>
<name>A0A9X1NEM4_9ACTN</name>
<dbReference type="Proteomes" id="UP001138997">
    <property type="component" value="Unassembled WGS sequence"/>
</dbReference>
<evidence type="ECO:0000256" key="1">
    <source>
        <dbReference type="SAM" id="MobiDB-lite"/>
    </source>
</evidence>
<accession>A0A9X1NEM4</accession>
<comment type="caution">
    <text evidence="2">The sequence shown here is derived from an EMBL/GenBank/DDBJ whole genome shotgun (WGS) entry which is preliminary data.</text>
</comment>
<dbReference type="AlphaFoldDB" id="A0A9X1NEM4"/>
<feature type="region of interest" description="Disordered" evidence="1">
    <location>
        <begin position="36"/>
        <end position="62"/>
    </location>
</feature>
<reference evidence="2" key="1">
    <citation type="submission" date="2021-11" db="EMBL/GenBank/DDBJ databases">
        <title>Streptomyces corallinus and Kineosporia corallina sp. nov., two new coral-derived marine actinobacteria.</title>
        <authorList>
            <person name="Buangrab K."/>
            <person name="Sutthacheep M."/>
            <person name="Yeemin T."/>
            <person name="Harunari E."/>
            <person name="Igarashi Y."/>
            <person name="Sripreechasak P."/>
            <person name="Kanchanasin P."/>
            <person name="Tanasupawat S."/>
            <person name="Phongsopitanun W."/>
        </authorList>
    </citation>
    <scope>NUCLEOTIDE SEQUENCE</scope>
    <source>
        <strain evidence="2">JCM 31032</strain>
    </source>
</reference>
<organism evidence="2 3">
    <name type="scientific">Kineosporia babensis</name>
    <dbReference type="NCBI Taxonomy" id="499548"/>
    <lineage>
        <taxon>Bacteria</taxon>
        <taxon>Bacillati</taxon>
        <taxon>Actinomycetota</taxon>
        <taxon>Actinomycetes</taxon>
        <taxon>Kineosporiales</taxon>
        <taxon>Kineosporiaceae</taxon>
        <taxon>Kineosporia</taxon>
    </lineage>
</organism>
<dbReference type="EMBL" id="JAJOMB010000006">
    <property type="protein sequence ID" value="MCD5311901.1"/>
    <property type="molecule type" value="Genomic_DNA"/>
</dbReference>
<evidence type="ECO:0000313" key="3">
    <source>
        <dbReference type="Proteomes" id="UP001138997"/>
    </source>
</evidence>
<feature type="compositionally biased region" description="Basic and acidic residues" evidence="1">
    <location>
        <begin position="42"/>
        <end position="54"/>
    </location>
</feature>
<gene>
    <name evidence="2" type="ORF">LR394_13405</name>
</gene>
<proteinExistence type="predicted"/>
<evidence type="ECO:0000313" key="2">
    <source>
        <dbReference type="EMBL" id="MCD5311901.1"/>
    </source>
</evidence>
<sequence length="178" mass="19699">MSMTDHDIAADLTAAGLQFIERLTIEFADLLPPLESPASCHPTEHNHGRFDSSPDKTAQVDDPDGTAKINAGWWQMADEFGLLDESREFALAVDVSDMGSVESEYVWVRVRLAETWDIAGSGSAVLRGWFGTHFTDRYLPEFTMHSLDQKMLLQTAIWGDGSVSTIVIRPDRAAQSGR</sequence>
<protein>
    <submittedName>
        <fullName evidence="2">Uncharacterized protein</fullName>
    </submittedName>
</protein>